<dbReference type="AlphaFoldDB" id="T1G1U0"/>
<dbReference type="EMBL" id="KB096023">
    <property type="protein sequence ID" value="ESO09019.1"/>
    <property type="molecule type" value="Genomic_DNA"/>
</dbReference>
<gene>
    <name evidence="5" type="primary">20215038</name>
    <name evidence="4" type="ORF">HELRODRAFT_74680</name>
</gene>
<dbReference type="STRING" id="6412.T1G1U0"/>
<dbReference type="InterPro" id="IPR013083">
    <property type="entry name" value="Znf_RING/FYVE/PHD"/>
</dbReference>
<evidence type="ECO:0000313" key="4">
    <source>
        <dbReference type="EMBL" id="ESO09019.1"/>
    </source>
</evidence>
<evidence type="ECO:0000313" key="6">
    <source>
        <dbReference type="Proteomes" id="UP000015101"/>
    </source>
</evidence>
<keyword evidence="2" id="KW-0863">Zinc-finger</keyword>
<reference evidence="6" key="1">
    <citation type="submission" date="2012-12" db="EMBL/GenBank/DDBJ databases">
        <authorList>
            <person name="Hellsten U."/>
            <person name="Grimwood J."/>
            <person name="Chapman J.A."/>
            <person name="Shapiro H."/>
            <person name="Aerts A."/>
            <person name="Otillar R.P."/>
            <person name="Terry A.Y."/>
            <person name="Boore J.L."/>
            <person name="Simakov O."/>
            <person name="Marletaz F."/>
            <person name="Cho S.-J."/>
            <person name="Edsinger-Gonzales E."/>
            <person name="Havlak P."/>
            <person name="Kuo D.-H."/>
            <person name="Larsson T."/>
            <person name="Lv J."/>
            <person name="Arendt D."/>
            <person name="Savage R."/>
            <person name="Osoegawa K."/>
            <person name="de Jong P."/>
            <person name="Lindberg D.R."/>
            <person name="Seaver E.C."/>
            <person name="Weisblat D.A."/>
            <person name="Putnam N.H."/>
            <person name="Grigoriev I.V."/>
            <person name="Rokhsar D.S."/>
        </authorList>
    </citation>
    <scope>NUCLEOTIDE SEQUENCE</scope>
</reference>
<dbReference type="Pfam" id="PF13920">
    <property type="entry name" value="zf-C3HC4_3"/>
    <property type="match status" value="1"/>
</dbReference>
<dbReference type="HOGENOM" id="CLU_170671_1_0_1"/>
<keyword evidence="1" id="KW-0479">Metal-binding</keyword>
<name>T1G1U0_HELRO</name>
<evidence type="ECO:0000256" key="1">
    <source>
        <dbReference type="ARBA" id="ARBA00022723"/>
    </source>
</evidence>
<dbReference type="Gene3D" id="3.30.40.10">
    <property type="entry name" value="Zinc/RING finger domain, C3HC4 (zinc finger)"/>
    <property type="match status" value="1"/>
</dbReference>
<dbReference type="KEGG" id="hro:HELRODRAFT_74680"/>
<sequence>ENEKLRSTWICRKCEKETIQTLFLPCRHLVMCDTCAESSDYCLYCFEKVLGTVKTFKV</sequence>
<dbReference type="EnsemblMetazoa" id="HelroT74680">
    <property type="protein sequence ID" value="HelroP74680"/>
    <property type="gene ID" value="HelroG74680"/>
</dbReference>
<reference evidence="4 6" key="2">
    <citation type="journal article" date="2013" name="Nature">
        <title>Insights into bilaterian evolution from three spiralian genomes.</title>
        <authorList>
            <person name="Simakov O."/>
            <person name="Marletaz F."/>
            <person name="Cho S.J."/>
            <person name="Edsinger-Gonzales E."/>
            <person name="Havlak P."/>
            <person name="Hellsten U."/>
            <person name="Kuo D.H."/>
            <person name="Larsson T."/>
            <person name="Lv J."/>
            <person name="Arendt D."/>
            <person name="Savage R."/>
            <person name="Osoegawa K."/>
            <person name="de Jong P."/>
            <person name="Grimwood J."/>
            <person name="Chapman J.A."/>
            <person name="Shapiro H."/>
            <person name="Aerts A."/>
            <person name="Otillar R.P."/>
            <person name="Terry A.Y."/>
            <person name="Boore J.L."/>
            <person name="Grigoriev I.V."/>
            <person name="Lindberg D.R."/>
            <person name="Seaver E.C."/>
            <person name="Weisblat D.A."/>
            <person name="Putnam N.H."/>
            <person name="Rokhsar D.S."/>
        </authorList>
    </citation>
    <scope>NUCLEOTIDE SEQUENCE</scope>
</reference>
<dbReference type="FunFam" id="1.10.1170.10:FF:000002">
    <property type="entry name" value="Baculoviral IAP repeat containing 7"/>
    <property type="match status" value="1"/>
</dbReference>
<organism evidence="5 6">
    <name type="scientific">Helobdella robusta</name>
    <name type="common">Californian leech</name>
    <dbReference type="NCBI Taxonomy" id="6412"/>
    <lineage>
        <taxon>Eukaryota</taxon>
        <taxon>Metazoa</taxon>
        <taxon>Spiralia</taxon>
        <taxon>Lophotrochozoa</taxon>
        <taxon>Annelida</taxon>
        <taxon>Clitellata</taxon>
        <taxon>Hirudinea</taxon>
        <taxon>Rhynchobdellida</taxon>
        <taxon>Glossiphoniidae</taxon>
        <taxon>Helobdella</taxon>
    </lineage>
</organism>
<reference evidence="5" key="3">
    <citation type="submission" date="2015-06" db="UniProtKB">
        <authorList>
            <consortium name="EnsemblMetazoa"/>
        </authorList>
    </citation>
    <scope>IDENTIFICATION</scope>
</reference>
<protein>
    <recommendedName>
        <fullName evidence="7">RING-type domain-containing protein</fullName>
    </recommendedName>
</protein>
<evidence type="ECO:0000256" key="3">
    <source>
        <dbReference type="ARBA" id="ARBA00022833"/>
    </source>
</evidence>
<dbReference type="GO" id="GO:0008270">
    <property type="term" value="F:zinc ion binding"/>
    <property type="evidence" value="ECO:0007669"/>
    <property type="project" value="UniProtKB-KW"/>
</dbReference>
<dbReference type="GeneID" id="20215038"/>
<dbReference type="Proteomes" id="UP000015101">
    <property type="component" value="Unassembled WGS sequence"/>
</dbReference>
<dbReference type="CTD" id="20215038"/>
<evidence type="ECO:0000313" key="5">
    <source>
        <dbReference type="EnsemblMetazoa" id="HelroP74680"/>
    </source>
</evidence>
<evidence type="ECO:0000256" key="2">
    <source>
        <dbReference type="ARBA" id="ARBA00022771"/>
    </source>
</evidence>
<dbReference type="InParanoid" id="T1G1U0"/>
<keyword evidence="6" id="KW-1185">Reference proteome</keyword>
<keyword evidence="3" id="KW-0862">Zinc</keyword>
<dbReference type="OrthoDB" id="10251804at2759"/>
<accession>T1G1U0</accession>
<evidence type="ECO:0008006" key="7">
    <source>
        <dbReference type="Google" id="ProtNLM"/>
    </source>
</evidence>
<proteinExistence type="predicted"/>
<dbReference type="EMBL" id="AMQM01003151">
    <property type="status" value="NOT_ANNOTATED_CDS"/>
    <property type="molecule type" value="Genomic_DNA"/>
</dbReference>
<dbReference type="RefSeq" id="XP_009013041.1">
    <property type="nucleotide sequence ID" value="XM_009014793.1"/>
</dbReference>